<name>A0ABY6KVV5_9ARAC</name>
<gene>
    <name evidence="1" type="ORF">LAZ67_9001562</name>
</gene>
<organism evidence="1 2">
    <name type="scientific">Cordylochernes scorpioides</name>
    <dbReference type="NCBI Taxonomy" id="51811"/>
    <lineage>
        <taxon>Eukaryota</taxon>
        <taxon>Metazoa</taxon>
        <taxon>Ecdysozoa</taxon>
        <taxon>Arthropoda</taxon>
        <taxon>Chelicerata</taxon>
        <taxon>Arachnida</taxon>
        <taxon>Pseudoscorpiones</taxon>
        <taxon>Cheliferoidea</taxon>
        <taxon>Chernetidae</taxon>
        <taxon>Cordylochernes</taxon>
    </lineage>
</organism>
<dbReference type="Proteomes" id="UP001235939">
    <property type="component" value="Chromosome 09"/>
</dbReference>
<proteinExistence type="predicted"/>
<keyword evidence="2" id="KW-1185">Reference proteome</keyword>
<evidence type="ECO:0000313" key="1">
    <source>
        <dbReference type="EMBL" id="UYV72017.1"/>
    </source>
</evidence>
<reference evidence="1 2" key="1">
    <citation type="submission" date="2022-01" db="EMBL/GenBank/DDBJ databases">
        <title>A chromosomal length assembly of Cordylochernes scorpioides.</title>
        <authorList>
            <person name="Zeh D."/>
            <person name="Zeh J."/>
        </authorList>
    </citation>
    <scope>NUCLEOTIDE SEQUENCE [LARGE SCALE GENOMIC DNA]</scope>
    <source>
        <strain evidence="1">IN4F17</strain>
        <tissue evidence="1">Whole Body</tissue>
    </source>
</reference>
<dbReference type="EMBL" id="CP092871">
    <property type="protein sequence ID" value="UYV72017.1"/>
    <property type="molecule type" value="Genomic_DNA"/>
</dbReference>
<protein>
    <submittedName>
        <fullName evidence="1">Uncharacterized protein</fullName>
    </submittedName>
</protein>
<sequence length="88" mass="10187">MYWSLCASPKSFREQTEKFESSRQGRCHLQLFNFPGSGLNGIVEIPRWEFSIFLQRVLGYTSRAASSSSFLIRLVVVLLWRVGRVRSD</sequence>
<evidence type="ECO:0000313" key="2">
    <source>
        <dbReference type="Proteomes" id="UP001235939"/>
    </source>
</evidence>
<accession>A0ABY6KVV5</accession>